<proteinExistence type="predicted"/>
<keyword evidence="3 9" id="KW-0418">Kinase</keyword>
<dbReference type="PIRSF" id="PIRSF000538">
    <property type="entry name" value="GlpK"/>
    <property type="match status" value="1"/>
</dbReference>
<dbReference type="AlphaFoldDB" id="A0A0B7GTH9"/>
<dbReference type="InterPro" id="IPR005929">
    <property type="entry name" value="Ribulokinase"/>
</dbReference>
<keyword evidence="4" id="KW-0067">ATP-binding</keyword>
<dbReference type="Pfam" id="PF02782">
    <property type="entry name" value="FGGY_C"/>
    <property type="match status" value="1"/>
</dbReference>
<keyword evidence="6" id="KW-0119">Carbohydrate metabolism</keyword>
<dbReference type="GO" id="GO:0005737">
    <property type="term" value="C:cytoplasm"/>
    <property type="evidence" value="ECO:0007669"/>
    <property type="project" value="TreeGrafter"/>
</dbReference>
<keyword evidence="11" id="KW-1185">Reference proteome</keyword>
<feature type="domain" description="Carbohydrate kinase FGGY N-terminal" evidence="7">
    <location>
        <begin position="5"/>
        <end position="280"/>
    </location>
</feature>
<dbReference type="Gene3D" id="1.20.58.2240">
    <property type="match status" value="1"/>
</dbReference>
<dbReference type="InterPro" id="IPR000577">
    <property type="entry name" value="Carb_kinase_FGGY"/>
</dbReference>
<dbReference type="PANTHER" id="PTHR43435:SF4">
    <property type="entry name" value="FGGY CARBOHYDRATE KINASE DOMAIN-CONTAINING PROTEIN"/>
    <property type="match status" value="1"/>
</dbReference>
<dbReference type="Proteomes" id="UP000323594">
    <property type="component" value="Chromosome"/>
</dbReference>
<dbReference type="InterPro" id="IPR018485">
    <property type="entry name" value="FGGY_C"/>
</dbReference>
<dbReference type="GO" id="GO:0019569">
    <property type="term" value="P:L-arabinose catabolic process to D-xylulose 5-phosphate"/>
    <property type="evidence" value="ECO:0007669"/>
    <property type="project" value="InterPro"/>
</dbReference>
<evidence type="ECO:0000256" key="2">
    <source>
        <dbReference type="ARBA" id="ARBA00022741"/>
    </source>
</evidence>
<dbReference type="GO" id="GO:0019150">
    <property type="term" value="F:D-ribulokinase activity"/>
    <property type="evidence" value="ECO:0007669"/>
    <property type="project" value="TreeGrafter"/>
</dbReference>
<dbReference type="Pfam" id="PF00370">
    <property type="entry name" value="FGGY_N"/>
    <property type="match status" value="1"/>
</dbReference>
<evidence type="ECO:0000313" key="9">
    <source>
        <dbReference type="EMBL" id="CEM61803.1"/>
    </source>
</evidence>
<dbReference type="EMBL" id="CP042817">
    <property type="protein sequence ID" value="QEJ99500.1"/>
    <property type="molecule type" value="Genomic_DNA"/>
</dbReference>
<keyword evidence="1 9" id="KW-0808">Transferase</keyword>
<keyword evidence="5" id="KW-0054">Arabinose catabolism</keyword>
<organism evidence="9 11">
    <name type="scientific">Treponema phagedenis</name>
    <dbReference type="NCBI Taxonomy" id="162"/>
    <lineage>
        <taxon>Bacteria</taxon>
        <taxon>Pseudomonadati</taxon>
        <taxon>Spirochaetota</taxon>
        <taxon>Spirochaetia</taxon>
        <taxon>Spirochaetales</taxon>
        <taxon>Treponemataceae</taxon>
        <taxon>Treponema</taxon>
    </lineage>
</organism>
<dbReference type="EMBL" id="CDNC01000014">
    <property type="protein sequence ID" value="CEM61803.1"/>
    <property type="molecule type" value="Genomic_DNA"/>
</dbReference>
<evidence type="ECO:0000256" key="6">
    <source>
        <dbReference type="ARBA" id="ARBA00023277"/>
    </source>
</evidence>
<evidence type="ECO:0000313" key="10">
    <source>
        <dbReference type="EMBL" id="QEJ99500.1"/>
    </source>
</evidence>
<gene>
    <name evidence="9" type="primary">araB</name>
    <name evidence="10" type="ORF">FUT82_16880</name>
    <name evidence="9" type="ORF">TPHV1_210036</name>
</gene>
<reference evidence="10 12" key="3">
    <citation type="submission" date="2019-08" db="EMBL/GenBank/DDBJ databases">
        <authorList>
            <person name="Kuhnert P."/>
        </authorList>
    </citation>
    <scope>NUCLEOTIDE SEQUENCE [LARGE SCALE GENOMIC DNA]</scope>
    <source>
        <strain evidence="10 12">B36.5</strain>
    </source>
</reference>
<dbReference type="SUPFAM" id="SSF53067">
    <property type="entry name" value="Actin-like ATPase domain"/>
    <property type="match status" value="2"/>
</dbReference>
<dbReference type="PANTHER" id="PTHR43435">
    <property type="entry name" value="RIBULOKINASE"/>
    <property type="match status" value="1"/>
</dbReference>
<evidence type="ECO:0000256" key="1">
    <source>
        <dbReference type="ARBA" id="ARBA00022679"/>
    </source>
</evidence>
<feature type="domain" description="Carbohydrate kinase FGGY C-terminal" evidence="8">
    <location>
        <begin position="289"/>
        <end position="494"/>
    </location>
</feature>
<reference evidence="11" key="2">
    <citation type="submission" date="2015-01" db="EMBL/GenBank/DDBJ databases">
        <authorList>
            <person name="Manzoor Shahid"/>
            <person name="Zubair Saima"/>
        </authorList>
    </citation>
    <scope>NUCLEOTIDE SEQUENCE [LARGE SCALE GENOMIC DNA]</scope>
    <source>
        <strain evidence="11">V1</strain>
    </source>
</reference>
<dbReference type="Gene3D" id="3.30.420.40">
    <property type="match status" value="1"/>
</dbReference>
<reference evidence="9" key="1">
    <citation type="submission" date="2015-01" db="EMBL/GenBank/DDBJ databases">
        <authorList>
            <person name="Xiang T."/>
            <person name="Song Y."/>
            <person name="Huang L."/>
            <person name="Wang B."/>
            <person name="Wu P."/>
        </authorList>
    </citation>
    <scope>NUCLEOTIDE SEQUENCE [LARGE SCALE GENOMIC DNA]</scope>
    <source>
        <strain evidence="9">V1</strain>
    </source>
</reference>
<protein>
    <submittedName>
        <fullName evidence="9">Ribulokinase</fullName>
        <ecNumber evidence="9">2.7.1.16</ecNumber>
    </submittedName>
</protein>
<keyword evidence="2" id="KW-0547">Nucleotide-binding</keyword>
<dbReference type="RefSeq" id="WP_024752782.1">
    <property type="nucleotide sequence ID" value="NZ_CDNC01000014.1"/>
</dbReference>
<dbReference type="GeneID" id="57754609"/>
<evidence type="ECO:0000313" key="12">
    <source>
        <dbReference type="Proteomes" id="UP000323594"/>
    </source>
</evidence>
<name>A0A0B7GTH9_TREPH</name>
<evidence type="ECO:0000313" key="11">
    <source>
        <dbReference type="Proteomes" id="UP000042527"/>
    </source>
</evidence>
<evidence type="ECO:0000256" key="3">
    <source>
        <dbReference type="ARBA" id="ARBA00022777"/>
    </source>
</evidence>
<dbReference type="GO" id="GO:0005524">
    <property type="term" value="F:ATP binding"/>
    <property type="evidence" value="ECO:0007669"/>
    <property type="project" value="UniProtKB-KW"/>
</dbReference>
<dbReference type="NCBIfam" id="NF003154">
    <property type="entry name" value="PRK04123.1"/>
    <property type="match status" value="1"/>
</dbReference>
<evidence type="ECO:0000256" key="5">
    <source>
        <dbReference type="ARBA" id="ARBA00022935"/>
    </source>
</evidence>
<dbReference type="InterPro" id="IPR018484">
    <property type="entry name" value="FGGY_N"/>
</dbReference>
<dbReference type="InterPro" id="IPR043129">
    <property type="entry name" value="ATPase_NBD"/>
</dbReference>
<dbReference type="Proteomes" id="UP000042527">
    <property type="component" value="Unassembled WGS sequence"/>
</dbReference>
<evidence type="ECO:0000259" key="7">
    <source>
        <dbReference type="Pfam" id="PF00370"/>
    </source>
</evidence>
<evidence type="ECO:0000256" key="4">
    <source>
        <dbReference type="ARBA" id="ARBA00022840"/>
    </source>
</evidence>
<accession>A0A0B7GTH9</accession>
<dbReference type="OrthoDB" id="9805576at2"/>
<sequence length="546" mass="60124">MDKFVLGIDFGTDSCRTLVVNAMTGAIVSSAVCEFTRWKEQRFCRSDLMQYRQHPLDHIESLTQSIVAAVSKLSAEQKEAIVAIGIDATGSTPGPVNKDGVQLALLPEFANEPDAMFILWKDHTATAESVEITASAKKQSQDYTRFCGGTYSAEWFWAKILHITRKNKKVREAAYTWVEHSDWLPALLTDTIKPDSLIRNRCAAGHKGLWHESFPNGYPPEEFFYAFDPDLPRILKTLSPPRSVDSVIGNLSKEWAERLGLSQNIVVATGIIDAHCGAIGAGISVNTMVKVMGTSTCDMVLADPSAVKDKTVHGISGQVDGSVLPHYIGFEAGQSSFGDIYAWYEKLLSWPLYFFKNEITIKTGTLSLLSALDKEAAKLPVTENTDYAVDWFNGRRTPDANQRVCAGVGGLSLASDTVSVYYALAESSVFGSYAILNRFEEEGIPIKAVIGTGGIARKSPFIMQLMADCFNRNISVTKEMQTVALGAAIIAAAAGKIYENIEQAQKALLRGYDSVYTPNQTRHEILKKRWKKYTAFASFLNTMEKN</sequence>
<dbReference type="EC" id="2.7.1.16" evidence="9"/>
<dbReference type="CDD" id="cd07781">
    <property type="entry name" value="ASKHA_NBD_FGGY_L-RBK"/>
    <property type="match status" value="1"/>
</dbReference>
<dbReference type="GO" id="GO:0008741">
    <property type="term" value="F:ribulokinase activity"/>
    <property type="evidence" value="ECO:0007669"/>
    <property type="project" value="UniProtKB-EC"/>
</dbReference>
<evidence type="ECO:0000259" key="8">
    <source>
        <dbReference type="Pfam" id="PF02782"/>
    </source>
</evidence>